<protein>
    <submittedName>
        <fullName evidence="1">Uncharacterized protein</fullName>
    </submittedName>
</protein>
<dbReference type="EMBL" id="BPNN01000040">
    <property type="protein sequence ID" value="GJA64097.1"/>
    <property type="molecule type" value="Genomic_DNA"/>
</dbReference>
<gene>
    <name evidence="1" type="ORF">KAM351_27080</name>
</gene>
<dbReference type="Proteomes" id="UP000886934">
    <property type="component" value="Unassembled WGS sequence"/>
</dbReference>
<organism evidence="1 2">
    <name type="scientific">Aeromonas caviae</name>
    <name type="common">Aeromonas punctata</name>
    <dbReference type="NCBI Taxonomy" id="648"/>
    <lineage>
        <taxon>Bacteria</taxon>
        <taxon>Pseudomonadati</taxon>
        <taxon>Pseudomonadota</taxon>
        <taxon>Gammaproteobacteria</taxon>
        <taxon>Aeromonadales</taxon>
        <taxon>Aeromonadaceae</taxon>
        <taxon>Aeromonas</taxon>
    </lineage>
</organism>
<sequence length="105" mass="11688">MRKADNKIIAVIEGMASAAQQQQNDAVLLLHALKAASAIVEGMRGEEARELEQLIDASISVTMRTLDHSVISRNELHEATLNIGVLLQNQQVRINDRDITHDHRQ</sequence>
<comment type="caution">
    <text evidence="1">The sequence shown here is derived from an EMBL/GenBank/DDBJ whole genome shotgun (WGS) entry which is preliminary data.</text>
</comment>
<accession>A0AA37D283</accession>
<dbReference type="RefSeq" id="WP_223940188.1">
    <property type="nucleotide sequence ID" value="NZ_BPNN01000040.1"/>
</dbReference>
<proteinExistence type="predicted"/>
<name>A0AA37D283_AERCA</name>
<dbReference type="AlphaFoldDB" id="A0AA37D283"/>
<evidence type="ECO:0000313" key="2">
    <source>
        <dbReference type="Proteomes" id="UP000886934"/>
    </source>
</evidence>
<evidence type="ECO:0000313" key="1">
    <source>
        <dbReference type="EMBL" id="GJA64097.1"/>
    </source>
</evidence>
<reference evidence="1" key="1">
    <citation type="submission" date="2021-07" db="EMBL/GenBank/DDBJ databases">
        <title>Draft genome sequence of carbapenem-resistant Aeromonas spp. in Japan.</title>
        <authorList>
            <person name="Maehana S."/>
            <person name="Suzuki M."/>
            <person name="Kitasato H."/>
        </authorList>
    </citation>
    <scope>NUCLEOTIDE SEQUENCE</scope>
    <source>
        <strain evidence="1">KAM351</strain>
    </source>
</reference>